<keyword evidence="3" id="KW-1185">Reference proteome</keyword>
<feature type="compositionally biased region" description="Basic and acidic residues" evidence="1">
    <location>
        <begin position="19"/>
        <end position="30"/>
    </location>
</feature>
<evidence type="ECO:0000256" key="1">
    <source>
        <dbReference type="SAM" id="MobiDB-lite"/>
    </source>
</evidence>
<protein>
    <submittedName>
        <fullName evidence="2">Uncharacterized protein</fullName>
    </submittedName>
</protein>
<dbReference type="Proteomes" id="UP000005408">
    <property type="component" value="Unassembled WGS sequence"/>
</dbReference>
<evidence type="ECO:0000313" key="3">
    <source>
        <dbReference type="Proteomes" id="UP000005408"/>
    </source>
</evidence>
<name>A0A8W8JIP9_MAGGI</name>
<dbReference type="OrthoDB" id="7555411at2759"/>
<accession>A0A8W8JIP9</accession>
<sequence length="189" mass="21709">MASKKRGPYDGTSRTSKWRKQEKEEEHESNVDEIAGPETIDDLTDCIDEVPNEYDILVEEMLEEEKQKLDQKSSDNQSDIENQPLYQGSRLTVSMSMLLIVTFATRHNLSGVALCDLLNLLEVDCPSDNICRATLTMYQDFFRKLKTPLIYNHFCDKCFLSIEKDAKCETCPNCSSTSIRYFITIPLKD</sequence>
<dbReference type="EnsemblMetazoa" id="G19592.2">
    <property type="protein sequence ID" value="G19592.2:cds"/>
    <property type="gene ID" value="G19592"/>
</dbReference>
<organism evidence="2 3">
    <name type="scientific">Magallana gigas</name>
    <name type="common">Pacific oyster</name>
    <name type="synonym">Crassostrea gigas</name>
    <dbReference type="NCBI Taxonomy" id="29159"/>
    <lineage>
        <taxon>Eukaryota</taxon>
        <taxon>Metazoa</taxon>
        <taxon>Spiralia</taxon>
        <taxon>Lophotrochozoa</taxon>
        <taxon>Mollusca</taxon>
        <taxon>Bivalvia</taxon>
        <taxon>Autobranchia</taxon>
        <taxon>Pteriomorphia</taxon>
        <taxon>Ostreida</taxon>
        <taxon>Ostreoidea</taxon>
        <taxon>Ostreidae</taxon>
        <taxon>Magallana</taxon>
    </lineage>
</organism>
<feature type="region of interest" description="Disordered" evidence="1">
    <location>
        <begin position="1"/>
        <end position="43"/>
    </location>
</feature>
<dbReference type="AlphaFoldDB" id="A0A8W8JIP9"/>
<proteinExistence type="predicted"/>
<reference evidence="2" key="1">
    <citation type="submission" date="2022-08" db="UniProtKB">
        <authorList>
            <consortium name="EnsemblMetazoa"/>
        </authorList>
    </citation>
    <scope>IDENTIFICATION</scope>
    <source>
        <strain evidence="2">05x7-T-G4-1.051#20</strain>
    </source>
</reference>
<evidence type="ECO:0000313" key="2">
    <source>
        <dbReference type="EnsemblMetazoa" id="G19592.2:cds"/>
    </source>
</evidence>